<evidence type="ECO:0000313" key="3">
    <source>
        <dbReference type="EMBL" id="TFD32005.1"/>
    </source>
</evidence>
<evidence type="ECO:0000256" key="1">
    <source>
        <dbReference type="SAM" id="MobiDB-lite"/>
    </source>
</evidence>
<dbReference type="PANTHER" id="PTHR33121:SF76">
    <property type="entry name" value="SIGNALING PROTEIN"/>
    <property type="match status" value="1"/>
</dbReference>
<dbReference type="EMBL" id="SOHA01000011">
    <property type="protein sequence ID" value="TFD32005.1"/>
    <property type="molecule type" value="Genomic_DNA"/>
</dbReference>
<feature type="domain" description="EAL" evidence="2">
    <location>
        <begin position="112"/>
        <end position="355"/>
    </location>
</feature>
<dbReference type="InterPro" id="IPR001633">
    <property type="entry name" value="EAL_dom"/>
</dbReference>
<feature type="region of interest" description="Disordered" evidence="1">
    <location>
        <begin position="61"/>
        <end position="82"/>
    </location>
</feature>
<dbReference type="Proteomes" id="UP000297472">
    <property type="component" value="Unassembled WGS sequence"/>
</dbReference>
<accession>A0A4Y8K0R3</accession>
<evidence type="ECO:0000313" key="4">
    <source>
        <dbReference type="Proteomes" id="UP000297472"/>
    </source>
</evidence>
<dbReference type="Pfam" id="PF00563">
    <property type="entry name" value="EAL"/>
    <property type="match status" value="1"/>
</dbReference>
<name>A0A4Y8K0R3_9MICO</name>
<reference evidence="3 4" key="1">
    <citation type="submission" date="2019-03" db="EMBL/GenBank/DDBJ databases">
        <title>Genomics of glacier-inhabiting Cryobacterium strains.</title>
        <authorList>
            <person name="Liu Q."/>
            <person name="Xin Y.-H."/>
        </authorList>
    </citation>
    <scope>NUCLEOTIDE SEQUENCE [LARGE SCALE GENOMIC DNA]</scope>
    <source>
        <strain evidence="3 4">TMT1-51</strain>
    </source>
</reference>
<dbReference type="SUPFAM" id="SSF141868">
    <property type="entry name" value="EAL domain-like"/>
    <property type="match status" value="1"/>
</dbReference>
<dbReference type="GO" id="GO:0071111">
    <property type="term" value="F:cyclic-guanylate-specific phosphodiesterase activity"/>
    <property type="evidence" value="ECO:0007669"/>
    <property type="project" value="InterPro"/>
</dbReference>
<dbReference type="Gene3D" id="3.20.20.450">
    <property type="entry name" value="EAL domain"/>
    <property type="match status" value="1"/>
</dbReference>
<dbReference type="CDD" id="cd01948">
    <property type="entry name" value="EAL"/>
    <property type="match status" value="1"/>
</dbReference>
<sequence>MDGKLVAGVLEGLRRELLGLALDLLHREHVDVLAHHPVHHPADSGADGVHVPGGDAHSSSLFDGCPATDVSQRRTRPGTLRHAARAARGCVARLTRIAPRRGWGDAVGATVEARTSDALFTQILADRLISTRFQPVVELDSGTVVAYEALSRGPVDTVFHNPAALFDRAHELGLVNDLDLACWLTSIRTATELGFTAAHSLLVNVEPASLRRADLADTPHPPAAAVLEVTERALMNDPSGLLYAIDRARSMGYRIAIDDLGADPASLALLPLLAPDLIKLDMALIRERPDQDAARVMSAVAAHAERTGAVVLAEGIETDEHRVTALALGATYGQGWLFGRPEADVPNAAALAGIVFPADPSVSLPTSGTPFEVVAPRRTPRLSNRALLVEMSIFLESRALASGDSAVVLSTFQNHQNLTPATRRRYDALAETAGLVAVYMAGDAALERGRGIRVAQIDANDPLLDEWDIVVLTADFAAVLAAREVDPSNHAAGSYEFVVTHDRELATAAALTLINRLPA</sequence>
<dbReference type="AlphaFoldDB" id="A0A4Y8K0R3"/>
<dbReference type="SMART" id="SM00052">
    <property type="entry name" value="EAL"/>
    <property type="match status" value="1"/>
</dbReference>
<organism evidence="3 4">
    <name type="scientific">Cryobacterium cryoconiti</name>
    <dbReference type="NCBI Taxonomy" id="1259239"/>
    <lineage>
        <taxon>Bacteria</taxon>
        <taxon>Bacillati</taxon>
        <taxon>Actinomycetota</taxon>
        <taxon>Actinomycetes</taxon>
        <taxon>Micrococcales</taxon>
        <taxon>Microbacteriaceae</taxon>
        <taxon>Cryobacterium</taxon>
    </lineage>
</organism>
<dbReference type="PROSITE" id="PS50883">
    <property type="entry name" value="EAL"/>
    <property type="match status" value="1"/>
</dbReference>
<dbReference type="InterPro" id="IPR019278">
    <property type="entry name" value="DICT_dom"/>
</dbReference>
<keyword evidence="4" id="KW-1185">Reference proteome</keyword>
<proteinExistence type="predicted"/>
<dbReference type="Pfam" id="PF10069">
    <property type="entry name" value="DICT"/>
    <property type="match status" value="1"/>
</dbReference>
<dbReference type="InterPro" id="IPR050706">
    <property type="entry name" value="Cyclic-di-GMP_PDE-like"/>
</dbReference>
<gene>
    <name evidence="3" type="ORF">E3T49_05390</name>
</gene>
<protein>
    <submittedName>
        <fullName evidence="3">EAL domain-containing protein</fullName>
    </submittedName>
</protein>
<dbReference type="OrthoDB" id="3278016at2"/>
<dbReference type="PANTHER" id="PTHR33121">
    <property type="entry name" value="CYCLIC DI-GMP PHOSPHODIESTERASE PDEF"/>
    <property type="match status" value="1"/>
</dbReference>
<dbReference type="InterPro" id="IPR035919">
    <property type="entry name" value="EAL_sf"/>
</dbReference>
<evidence type="ECO:0000259" key="2">
    <source>
        <dbReference type="PROSITE" id="PS50883"/>
    </source>
</evidence>
<comment type="caution">
    <text evidence="3">The sequence shown here is derived from an EMBL/GenBank/DDBJ whole genome shotgun (WGS) entry which is preliminary data.</text>
</comment>